<dbReference type="SUPFAM" id="SSF53474">
    <property type="entry name" value="alpha/beta-Hydrolases"/>
    <property type="match status" value="1"/>
</dbReference>
<dbReference type="PANTHER" id="PTHR48182:SF2">
    <property type="entry name" value="PROTEIN SERAC1"/>
    <property type="match status" value="1"/>
</dbReference>
<dbReference type="WBParaSite" id="MCU_000801-RA">
    <property type="protein sequence ID" value="MCU_000801-RA"/>
    <property type="gene ID" value="MCU_000801"/>
</dbReference>
<keyword evidence="6" id="KW-0472">Membrane</keyword>
<name>A0A5K3EIL3_MESCO</name>
<comment type="subcellular location">
    <subcellularLocation>
        <location evidence="2">Endoplasmic reticulum</location>
    </subcellularLocation>
    <subcellularLocation>
        <location evidence="3">Membrane</location>
    </subcellularLocation>
    <subcellularLocation>
        <location evidence="1">Mitochondrion</location>
    </subcellularLocation>
</comment>
<dbReference type="AlphaFoldDB" id="A0A5K3EIL3"/>
<proteinExistence type="predicted"/>
<dbReference type="InterPro" id="IPR052374">
    <property type="entry name" value="SERAC1"/>
</dbReference>
<evidence type="ECO:0000313" key="7">
    <source>
        <dbReference type="WBParaSite" id="MCU_000801-RA"/>
    </source>
</evidence>
<evidence type="ECO:0000256" key="4">
    <source>
        <dbReference type="ARBA" id="ARBA00022824"/>
    </source>
</evidence>
<protein>
    <submittedName>
        <fullName evidence="7">Protein SERAC1</fullName>
    </submittedName>
</protein>
<sequence length="441" mass="49554">LRRWLDYWAASQDLRLQLLSAKIQSNVTTHTFWSQLDESLFKTPGNGKPKFFLSTLSPNDESTPSPLESKLPCNPPVIYGPDVFKLDKTSDDPNSPPPEIDIIFVNGMLGSVFHTWRQRDISKTEDNENFPGCGDNSSFSNLKSDSCCPGQIGCWPQTWLSKEFPEARILGVNANLRPFIWNPICPAEKIKRRIDQRAHDILQQLLMAGVGRRPIVWVSHSAGGILTKEVLRLSASWLDESSALCSSSKKSGSNSHFYNDTQSASAFSSSSVATEISSPGSFNSVESGEINLAEVMGSHVADMEPPSSVARQTKGIIFLSVPHRGNQSMMFLYQFPMIFTLTPEAKQLQQNNESIMNLHDWFLTWISTHPVEVLNMIEDRKTVVNRWYSVRFVQNDPQDTDFSEVVLVDTDHSDICKPKDRQDEVYTRIVAFISRVLDSSS</sequence>
<dbReference type="GO" id="GO:0005783">
    <property type="term" value="C:endoplasmic reticulum"/>
    <property type="evidence" value="ECO:0007669"/>
    <property type="project" value="UniProtKB-SubCell"/>
</dbReference>
<keyword evidence="4" id="KW-0256">Endoplasmic reticulum</keyword>
<dbReference type="GO" id="GO:0016020">
    <property type="term" value="C:membrane"/>
    <property type="evidence" value="ECO:0007669"/>
    <property type="project" value="UniProtKB-SubCell"/>
</dbReference>
<organism evidence="7">
    <name type="scientific">Mesocestoides corti</name>
    <name type="common">Flatworm</name>
    <dbReference type="NCBI Taxonomy" id="53468"/>
    <lineage>
        <taxon>Eukaryota</taxon>
        <taxon>Metazoa</taxon>
        <taxon>Spiralia</taxon>
        <taxon>Lophotrochozoa</taxon>
        <taxon>Platyhelminthes</taxon>
        <taxon>Cestoda</taxon>
        <taxon>Eucestoda</taxon>
        <taxon>Cyclophyllidea</taxon>
        <taxon>Mesocestoididae</taxon>
        <taxon>Mesocestoides</taxon>
    </lineage>
</organism>
<dbReference type="GO" id="GO:0005739">
    <property type="term" value="C:mitochondrion"/>
    <property type="evidence" value="ECO:0007669"/>
    <property type="project" value="UniProtKB-SubCell"/>
</dbReference>
<keyword evidence="5" id="KW-0496">Mitochondrion</keyword>
<accession>A0A5K3EIL3</accession>
<dbReference type="PANTHER" id="PTHR48182">
    <property type="entry name" value="PROTEIN SERAC1"/>
    <property type="match status" value="1"/>
</dbReference>
<evidence type="ECO:0000256" key="5">
    <source>
        <dbReference type="ARBA" id="ARBA00023128"/>
    </source>
</evidence>
<reference evidence="7" key="1">
    <citation type="submission" date="2019-11" db="UniProtKB">
        <authorList>
            <consortium name="WormBaseParasite"/>
        </authorList>
    </citation>
    <scope>IDENTIFICATION</scope>
</reference>
<evidence type="ECO:0000256" key="6">
    <source>
        <dbReference type="ARBA" id="ARBA00023136"/>
    </source>
</evidence>
<evidence type="ECO:0000256" key="3">
    <source>
        <dbReference type="ARBA" id="ARBA00004370"/>
    </source>
</evidence>
<dbReference type="InterPro" id="IPR029058">
    <property type="entry name" value="AB_hydrolase_fold"/>
</dbReference>
<evidence type="ECO:0000256" key="2">
    <source>
        <dbReference type="ARBA" id="ARBA00004240"/>
    </source>
</evidence>
<evidence type="ECO:0000256" key="1">
    <source>
        <dbReference type="ARBA" id="ARBA00004173"/>
    </source>
</evidence>